<dbReference type="InterPro" id="IPR048716">
    <property type="entry name" value="Phosphatase-like_N"/>
</dbReference>
<protein>
    <recommendedName>
        <fullName evidence="1">Protein-tyrosine-phosphatase-like N-terminal domain-containing protein</fullName>
    </recommendedName>
</protein>
<organism evidence="2 3">
    <name type="scientific">Pseudarthrobacter enclensis</name>
    <dbReference type="NCBI Taxonomy" id="993070"/>
    <lineage>
        <taxon>Bacteria</taxon>
        <taxon>Bacillati</taxon>
        <taxon>Actinomycetota</taxon>
        <taxon>Actinomycetes</taxon>
        <taxon>Micrococcales</taxon>
        <taxon>Micrococcaceae</taxon>
        <taxon>Pseudarthrobacter</taxon>
    </lineage>
</organism>
<dbReference type="NCBIfam" id="NF046112">
    <property type="entry name" value="MSMEG_6209_Nter"/>
    <property type="match status" value="1"/>
</dbReference>
<evidence type="ECO:0000313" key="2">
    <source>
        <dbReference type="EMBL" id="MDP9887675.1"/>
    </source>
</evidence>
<sequence length="63" mass="7074">MGVSEELRALADVVDRLAAKFPGMPREHIEDVVQQEHSLLDAGRVRAFIPVLVEHAARDRLSR</sequence>
<dbReference type="Proteomes" id="UP001226577">
    <property type="component" value="Unassembled WGS sequence"/>
</dbReference>
<accession>A0ABT9RR18</accession>
<dbReference type="RefSeq" id="WP_141941340.1">
    <property type="nucleotide sequence ID" value="NZ_JAUSRE010000005.1"/>
</dbReference>
<keyword evidence="3" id="KW-1185">Reference proteome</keyword>
<dbReference type="Gene3D" id="1.10.8.1060">
    <property type="entry name" value="Corynebacterium glutamicum thioredoxin-dependent arsenate reductase, N-terminal domain"/>
    <property type="match status" value="1"/>
</dbReference>
<feature type="domain" description="Protein-tyrosine-phosphatase-like N-terminal" evidence="1">
    <location>
        <begin position="10"/>
        <end position="62"/>
    </location>
</feature>
<name>A0ABT9RR18_9MICC</name>
<reference evidence="2 3" key="1">
    <citation type="submission" date="2023-07" db="EMBL/GenBank/DDBJ databases">
        <title>Sorghum-associated microbial communities from plants grown in Nebraska, USA.</title>
        <authorList>
            <person name="Schachtman D."/>
        </authorList>
    </citation>
    <scope>NUCLEOTIDE SEQUENCE [LARGE SCALE GENOMIC DNA]</scope>
    <source>
        <strain evidence="2 3">CC222</strain>
    </source>
</reference>
<evidence type="ECO:0000313" key="3">
    <source>
        <dbReference type="Proteomes" id="UP001226577"/>
    </source>
</evidence>
<evidence type="ECO:0000259" key="1">
    <source>
        <dbReference type="Pfam" id="PF21234"/>
    </source>
</evidence>
<dbReference type="Pfam" id="PF21234">
    <property type="entry name" value="Phosphatase-like_N"/>
    <property type="match status" value="1"/>
</dbReference>
<comment type="caution">
    <text evidence="2">The sequence shown here is derived from an EMBL/GenBank/DDBJ whole genome shotgun (WGS) entry which is preliminary data.</text>
</comment>
<proteinExistence type="predicted"/>
<dbReference type="EMBL" id="JAUSRE010000005">
    <property type="protein sequence ID" value="MDP9887675.1"/>
    <property type="molecule type" value="Genomic_DNA"/>
</dbReference>
<gene>
    <name evidence="2" type="ORF">J2X98_001253</name>
</gene>